<evidence type="ECO:0000256" key="7">
    <source>
        <dbReference type="ARBA" id="ARBA00023136"/>
    </source>
</evidence>
<name>A0ABR5D6U1_9HYPH</name>
<feature type="transmembrane region" description="Helical" evidence="8">
    <location>
        <begin position="74"/>
        <end position="99"/>
    </location>
</feature>
<evidence type="ECO:0000313" key="10">
    <source>
        <dbReference type="EMBL" id="KJF72783.1"/>
    </source>
</evidence>
<dbReference type="Pfam" id="PF00528">
    <property type="entry name" value="BPD_transp_1"/>
    <property type="match status" value="2"/>
</dbReference>
<dbReference type="Gene3D" id="1.10.3720.10">
    <property type="entry name" value="MetI-like"/>
    <property type="match status" value="2"/>
</dbReference>
<organism evidence="10 11">
    <name type="scientific">Agrobacterium arsenijevicii</name>
    <dbReference type="NCBI Taxonomy" id="1585697"/>
    <lineage>
        <taxon>Bacteria</taxon>
        <taxon>Pseudomonadati</taxon>
        <taxon>Pseudomonadota</taxon>
        <taxon>Alphaproteobacteria</taxon>
        <taxon>Hyphomicrobiales</taxon>
        <taxon>Rhizobiaceae</taxon>
        <taxon>Rhizobium/Agrobacterium group</taxon>
        <taxon>Agrobacterium</taxon>
    </lineage>
</organism>
<dbReference type="EMBL" id="JWIT01000008">
    <property type="protein sequence ID" value="KJF72783.1"/>
    <property type="molecule type" value="Genomic_DNA"/>
</dbReference>
<dbReference type="SUPFAM" id="SSF161098">
    <property type="entry name" value="MetI-like"/>
    <property type="match status" value="2"/>
</dbReference>
<dbReference type="InterPro" id="IPR000515">
    <property type="entry name" value="MetI-like"/>
</dbReference>
<feature type="domain" description="ABC transmembrane type-1" evidence="9">
    <location>
        <begin position="330"/>
        <end position="520"/>
    </location>
</feature>
<feature type="transmembrane region" description="Helical" evidence="8">
    <location>
        <begin position="137"/>
        <end position="157"/>
    </location>
</feature>
<evidence type="ECO:0000259" key="9">
    <source>
        <dbReference type="PROSITE" id="PS50928"/>
    </source>
</evidence>
<keyword evidence="2 8" id="KW-0813">Transport</keyword>
<reference evidence="10 11" key="1">
    <citation type="submission" date="2014-12" db="EMBL/GenBank/DDBJ databases">
        <authorList>
            <person name="Kuzmanovic N."/>
            <person name="Pulawska J."/>
            <person name="Obradovic A."/>
        </authorList>
    </citation>
    <scope>NUCLEOTIDE SEQUENCE [LARGE SCALE GENOMIC DNA]</scope>
    <source>
        <strain evidence="10 11">KFB 330</strain>
    </source>
</reference>
<feature type="transmembrane region" description="Helical" evidence="8">
    <location>
        <begin position="31"/>
        <end position="54"/>
    </location>
</feature>
<dbReference type="CDD" id="cd06261">
    <property type="entry name" value="TM_PBP2"/>
    <property type="match status" value="2"/>
</dbReference>
<feature type="transmembrane region" description="Helical" evidence="8">
    <location>
        <begin position="195"/>
        <end position="218"/>
    </location>
</feature>
<keyword evidence="5 8" id="KW-0812">Transmembrane</keyword>
<dbReference type="InterPro" id="IPR035906">
    <property type="entry name" value="MetI-like_sf"/>
</dbReference>
<dbReference type="Proteomes" id="UP000032564">
    <property type="component" value="Unassembled WGS sequence"/>
</dbReference>
<feature type="transmembrane region" description="Helical" evidence="8">
    <location>
        <begin position="452"/>
        <end position="479"/>
    </location>
</feature>
<evidence type="ECO:0000313" key="11">
    <source>
        <dbReference type="Proteomes" id="UP000032564"/>
    </source>
</evidence>
<evidence type="ECO:0000256" key="6">
    <source>
        <dbReference type="ARBA" id="ARBA00022989"/>
    </source>
</evidence>
<protein>
    <submittedName>
        <fullName evidence="10">Iron ABC transporter permease</fullName>
    </submittedName>
</protein>
<dbReference type="PANTHER" id="PTHR43357:SF3">
    <property type="entry name" value="FE(3+)-TRANSPORT SYSTEM PERMEASE PROTEIN FBPB 2"/>
    <property type="match status" value="1"/>
</dbReference>
<dbReference type="PANTHER" id="PTHR43357">
    <property type="entry name" value="INNER MEMBRANE ABC TRANSPORTER PERMEASE PROTEIN YDCV"/>
    <property type="match status" value="1"/>
</dbReference>
<keyword evidence="6 8" id="KW-1133">Transmembrane helix</keyword>
<keyword evidence="4" id="KW-0997">Cell inner membrane</keyword>
<feature type="transmembrane region" description="Helical" evidence="8">
    <location>
        <begin position="499"/>
        <end position="520"/>
    </location>
</feature>
<feature type="transmembrane region" description="Helical" evidence="8">
    <location>
        <begin position="329"/>
        <end position="356"/>
    </location>
</feature>
<evidence type="ECO:0000256" key="2">
    <source>
        <dbReference type="ARBA" id="ARBA00022448"/>
    </source>
</evidence>
<evidence type="ECO:0000256" key="5">
    <source>
        <dbReference type="ARBA" id="ARBA00022692"/>
    </source>
</evidence>
<feature type="transmembrane region" description="Helical" evidence="8">
    <location>
        <begin position="396"/>
        <end position="417"/>
    </location>
</feature>
<comment type="subcellular location">
    <subcellularLocation>
        <location evidence="1">Cell inner membrane</location>
        <topology evidence="1">Multi-pass membrane protein</topology>
    </subcellularLocation>
    <subcellularLocation>
        <location evidence="8">Cell membrane</location>
        <topology evidence="8">Multi-pass membrane protein</topology>
    </subcellularLocation>
</comment>
<feature type="transmembrane region" description="Helical" evidence="8">
    <location>
        <begin position="238"/>
        <end position="257"/>
    </location>
</feature>
<evidence type="ECO:0000256" key="1">
    <source>
        <dbReference type="ARBA" id="ARBA00004429"/>
    </source>
</evidence>
<keyword evidence="7 8" id="KW-0472">Membrane</keyword>
<gene>
    <name evidence="10" type="ORF">RP75_14550</name>
</gene>
<evidence type="ECO:0000256" key="8">
    <source>
        <dbReference type="RuleBase" id="RU363032"/>
    </source>
</evidence>
<dbReference type="PROSITE" id="PS50928">
    <property type="entry name" value="ABC_TM1"/>
    <property type="match status" value="2"/>
</dbReference>
<feature type="transmembrane region" description="Helical" evidence="8">
    <location>
        <begin position="111"/>
        <end position="131"/>
    </location>
</feature>
<sequence length="530" mass="56852">MKLAFEVWMKSVAVTGETSVSRSRLMADVPWTILIAIVIAFLALLPFCFVLWAAVETGWEAASRLIFRARVGDLMVNTVLLIVFTIPICVVLSVTLAWLTERCDLPGARLWSWLAIAPLAVPAFVHSYAWVGLWPSINGLFAGIAISVVAYFPFVYVPAAAAMRLLDPALEDSASSLGLNRLAVFRRVVLPQLRLAICGGALLVGLHLLAEYGLYAMIRFDTFTTAIMDQFQSTYSGAAANMLAIVLVFCCMVLLSLEARLRGKGRSARVGSGVAARNRIVPLGLWKYPALGLVVAVSAFSLGIPALTLGRWLIAGGVGVWKLGTIGLALWQTIAICLIGGFVVTAAAIPIAWLSVRRPTRASRLLEKCYYLASSMPGVVVALALVTVTVRVILPLYQTVTTIILAYVVMFLPRALVSLRAGIAKVPIELEQAAASLGRSPARALWSTTIRLAAPGAAAGASLAALGIMNELTAAQMLAPNGTRTLAMAFWAMTNEIDYAGAAPYALLMVLFSLPMTFLLHNQSRKFSGR</sequence>
<proteinExistence type="inferred from homology"/>
<feature type="transmembrane region" description="Helical" evidence="8">
    <location>
        <begin position="368"/>
        <end position="390"/>
    </location>
</feature>
<comment type="caution">
    <text evidence="10">The sequence shown here is derived from an EMBL/GenBank/DDBJ whole genome shotgun (WGS) entry which is preliminary data.</text>
</comment>
<feature type="domain" description="ABC transmembrane type-1" evidence="9">
    <location>
        <begin position="75"/>
        <end position="256"/>
    </location>
</feature>
<keyword evidence="11" id="KW-1185">Reference proteome</keyword>
<comment type="similarity">
    <text evidence="8">Belongs to the binding-protein-dependent transport system permease family.</text>
</comment>
<keyword evidence="3" id="KW-1003">Cell membrane</keyword>
<accession>A0ABR5D6U1</accession>
<evidence type="ECO:0000256" key="4">
    <source>
        <dbReference type="ARBA" id="ARBA00022519"/>
    </source>
</evidence>
<evidence type="ECO:0000256" key="3">
    <source>
        <dbReference type="ARBA" id="ARBA00022475"/>
    </source>
</evidence>
<feature type="transmembrane region" description="Helical" evidence="8">
    <location>
        <begin position="288"/>
        <end position="309"/>
    </location>
</feature>